<dbReference type="GO" id="GO:0008024">
    <property type="term" value="C:cyclin/CDK positive transcription elongation factor complex"/>
    <property type="evidence" value="ECO:0007669"/>
    <property type="project" value="TreeGrafter"/>
</dbReference>
<feature type="compositionally biased region" description="Low complexity" evidence="17">
    <location>
        <begin position="123"/>
        <end position="134"/>
    </location>
</feature>
<comment type="subcellular location">
    <subcellularLocation>
        <location evidence="1">Nucleus</location>
    </subcellularLocation>
</comment>
<dbReference type="GO" id="GO:0005524">
    <property type="term" value="F:ATP binding"/>
    <property type="evidence" value="ECO:0007669"/>
    <property type="project" value="UniProtKB-UniRule"/>
</dbReference>
<proteinExistence type="inferred from homology"/>
<dbReference type="SUPFAM" id="SSF56112">
    <property type="entry name" value="Protein kinase-like (PK-like)"/>
    <property type="match status" value="1"/>
</dbReference>
<keyword evidence="8" id="KW-0418">Kinase</keyword>
<keyword evidence="5" id="KW-0723">Serine/threonine-protein kinase</keyword>
<dbReference type="EMBL" id="CAJGYM010000007">
    <property type="protein sequence ID" value="CAD6187984.1"/>
    <property type="molecule type" value="Genomic_DNA"/>
</dbReference>
<dbReference type="GO" id="GO:0032968">
    <property type="term" value="P:positive regulation of transcription elongation by RNA polymerase II"/>
    <property type="evidence" value="ECO:0007669"/>
    <property type="project" value="TreeGrafter"/>
</dbReference>
<dbReference type="Proteomes" id="UP000835052">
    <property type="component" value="Unassembled WGS sequence"/>
</dbReference>
<feature type="region of interest" description="Disordered" evidence="17">
    <location>
        <begin position="762"/>
        <end position="798"/>
    </location>
</feature>
<dbReference type="InterPro" id="IPR000719">
    <property type="entry name" value="Prot_kinase_dom"/>
</dbReference>
<evidence type="ECO:0000259" key="18">
    <source>
        <dbReference type="PROSITE" id="PS50011"/>
    </source>
</evidence>
<evidence type="ECO:0000256" key="6">
    <source>
        <dbReference type="ARBA" id="ARBA00022679"/>
    </source>
</evidence>
<dbReference type="GO" id="GO:0030332">
    <property type="term" value="F:cyclin binding"/>
    <property type="evidence" value="ECO:0007669"/>
    <property type="project" value="TreeGrafter"/>
</dbReference>
<name>A0A8S1GYB0_9PELO</name>
<feature type="region of interest" description="Disordered" evidence="17">
    <location>
        <begin position="1"/>
        <end position="89"/>
    </location>
</feature>
<keyword evidence="6" id="KW-0808">Transferase</keyword>
<evidence type="ECO:0000256" key="2">
    <source>
        <dbReference type="ARBA" id="ARBA00006485"/>
    </source>
</evidence>
<reference evidence="19" key="1">
    <citation type="submission" date="2020-10" db="EMBL/GenBank/DDBJ databases">
        <authorList>
            <person name="Kikuchi T."/>
        </authorList>
    </citation>
    <scope>NUCLEOTIDE SEQUENCE</scope>
    <source>
        <strain evidence="19">NKZ352</strain>
    </source>
</reference>
<comment type="similarity">
    <text evidence="2">Belongs to the protein kinase superfamily. CMGC Ser/Thr protein kinase family. CDC2/CDKX subfamily.</text>
</comment>
<comment type="caution">
    <text evidence="19">The sequence shown here is derived from an EMBL/GenBank/DDBJ whole genome shotgun (WGS) entry which is preliminary data.</text>
</comment>
<feature type="compositionally biased region" description="Low complexity" evidence="17">
    <location>
        <begin position="646"/>
        <end position="665"/>
    </location>
</feature>
<dbReference type="Gene3D" id="1.10.510.10">
    <property type="entry name" value="Transferase(Phosphotransferase) domain 1"/>
    <property type="match status" value="1"/>
</dbReference>
<evidence type="ECO:0000256" key="4">
    <source>
        <dbReference type="ARBA" id="ARBA00012425"/>
    </source>
</evidence>
<feature type="compositionally biased region" description="Basic and acidic residues" evidence="17">
    <location>
        <begin position="23"/>
        <end position="47"/>
    </location>
</feature>
<dbReference type="PROSITE" id="PS00107">
    <property type="entry name" value="PROTEIN_KINASE_ATP"/>
    <property type="match status" value="1"/>
</dbReference>
<feature type="domain" description="Protein kinase" evidence="18">
    <location>
        <begin position="318"/>
        <end position="613"/>
    </location>
</feature>
<feature type="region of interest" description="Disordered" evidence="17">
    <location>
        <begin position="102"/>
        <end position="156"/>
    </location>
</feature>
<feature type="compositionally biased region" description="Basic and acidic residues" evidence="17">
    <location>
        <begin position="1"/>
        <end position="16"/>
    </location>
</feature>
<dbReference type="AlphaFoldDB" id="A0A8S1GYB0"/>
<organism evidence="19 20">
    <name type="scientific">Caenorhabditis auriculariae</name>
    <dbReference type="NCBI Taxonomy" id="2777116"/>
    <lineage>
        <taxon>Eukaryota</taxon>
        <taxon>Metazoa</taxon>
        <taxon>Ecdysozoa</taxon>
        <taxon>Nematoda</taxon>
        <taxon>Chromadorea</taxon>
        <taxon>Rhabditida</taxon>
        <taxon>Rhabditina</taxon>
        <taxon>Rhabditomorpha</taxon>
        <taxon>Rhabditoidea</taxon>
        <taxon>Rhabditidae</taxon>
        <taxon>Peloderinae</taxon>
        <taxon>Caenorhabditis</taxon>
    </lineage>
</organism>
<keyword evidence="7 16" id="KW-0547">Nucleotide-binding</keyword>
<evidence type="ECO:0000256" key="10">
    <source>
        <dbReference type="ARBA" id="ARBA00023242"/>
    </source>
</evidence>
<dbReference type="OrthoDB" id="28397at2759"/>
<dbReference type="InterPro" id="IPR050108">
    <property type="entry name" value="CDK"/>
</dbReference>
<keyword evidence="9 16" id="KW-0067">ATP-binding</keyword>
<evidence type="ECO:0000313" key="19">
    <source>
        <dbReference type="EMBL" id="CAD6187984.1"/>
    </source>
</evidence>
<evidence type="ECO:0000256" key="11">
    <source>
        <dbReference type="ARBA" id="ARBA00040213"/>
    </source>
</evidence>
<dbReference type="Pfam" id="PF00069">
    <property type="entry name" value="Pkinase"/>
    <property type="match status" value="1"/>
</dbReference>
<accession>A0A8S1GYB0</accession>
<comment type="catalytic activity">
    <reaction evidence="15">
        <text>[DNA-directed RNA polymerase] + ATP = phospho-[DNA-directed RNA polymerase] + ADP + H(+)</text>
        <dbReference type="Rhea" id="RHEA:10216"/>
        <dbReference type="Rhea" id="RHEA-COMP:11321"/>
        <dbReference type="Rhea" id="RHEA-COMP:11322"/>
        <dbReference type="ChEBI" id="CHEBI:15378"/>
        <dbReference type="ChEBI" id="CHEBI:30616"/>
        <dbReference type="ChEBI" id="CHEBI:43176"/>
        <dbReference type="ChEBI" id="CHEBI:68546"/>
        <dbReference type="ChEBI" id="CHEBI:456216"/>
        <dbReference type="EC" id="2.7.11.23"/>
    </reaction>
</comment>
<dbReference type="GO" id="GO:0004693">
    <property type="term" value="F:cyclin-dependent protein serine/threonine kinase activity"/>
    <property type="evidence" value="ECO:0007669"/>
    <property type="project" value="UniProtKB-EC"/>
</dbReference>
<dbReference type="SMART" id="SM00220">
    <property type="entry name" value="S_TKc"/>
    <property type="match status" value="1"/>
</dbReference>
<evidence type="ECO:0000256" key="16">
    <source>
        <dbReference type="PROSITE-ProRule" id="PRU10141"/>
    </source>
</evidence>
<dbReference type="FunFam" id="3.30.200.20:FF:000074">
    <property type="entry name" value="cyclin-dependent kinase 12 isoform X2"/>
    <property type="match status" value="1"/>
</dbReference>
<evidence type="ECO:0000256" key="12">
    <source>
        <dbReference type="ARBA" id="ARBA00041920"/>
    </source>
</evidence>
<evidence type="ECO:0000256" key="5">
    <source>
        <dbReference type="ARBA" id="ARBA00022527"/>
    </source>
</evidence>
<dbReference type="InterPro" id="IPR008271">
    <property type="entry name" value="Ser/Thr_kinase_AS"/>
</dbReference>
<dbReference type="FunFam" id="1.10.510.10:FF:000415">
    <property type="entry name" value="CMGC/CDK/CRK7 protein kinase, variant"/>
    <property type="match status" value="1"/>
</dbReference>
<evidence type="ECO:0000256" key="13">
    <source>
        <dbReference type="ARBA" id="ARBA00047811"/>
    </source>
</evidence>
<evidence type="ECO:0000256" key="17">
    <source>
        <dbReference type="SAM" id="MobiDB-lite"/>
    </source>
</evidence>
<dbReference type="PANTHER" id="PTHR24056">
    <property type="entry name" value="CELL DIVISION PROTEIN KINASE"/>
    <property type="match status" value="1"/>
</dbReference>
<keyword evidence="20" id="KW-1185">Reference proteome</keyword>
<evidence type="ECO:0000313" key="20">
    <source>
        <dbReference type="Proteomes" id="UP000835052"/>
    </source>
</evidence>
<keyword evidence="10" id="KW-0539">Nucleus</keyword>
<feature type="compositionally biased region" description="Basic residues" evidence="17">
    <location>
        <begin position="109"/>
        <end position="120"/>
    </location>
</feature>
<evidence type="ECO:0000256" key="1">
    <source>
        <dbReference type="ARBA" id="ARBA00004123"/>
    </source>
</evidence>
<comment type="catalytic activity">
    <reaction evidence="13">
        <text>L-threonyl-[protein] + ATP = O-phospho-L-threonyl-[protein] + ADP + H(+)</text>
        <dbReference type="Rhea" id="RHEA:46608"/>
        <dbReference type="Rhea" id="RHEA-COMP:11060"/>
        <dbReference type="Rhea" id="RHEA-COMP:11605"/>
        <dbReference type="ChEBI" id="CHEBI:15378"/>
        <dbReference type="ChEBI" id="CHEBI:30013"/>
        <dbReference type="ChEBI" id="CHEBI:30616"/>
        <dbReference type="ChEBI" id="CHEBI:61977"/>
        <dbReference type="ChEBI" id="CHEBI:456216"/>
        <dbReference type="EC" id="2.7.11.22"/>
    </reaction>
</comment>
<comment type="catalytic activity">
    <reaction evidence="14">
        <text>L-seryl-[protein] + ATP = O-phospho-L-seryl-[protein] + ADP + H(+)</text>
        <dbReference type="Rhea" id="RHEA:17989"/>
        <dbReference type="Rhea" id="RHEA-COMP:9863"/>
        <dbReference type="Rhea" id="RHEA-COMP:11604"/>
        <dbReference type="ChEBI" id="CHEBI:15378"/>
        <dbReference type="ChEBI" id="CHEBI:29999"/>
        <dbReference type="ChEBI" id="CHEBI:30616"/>
        <dbReference type="ChEBI" id="CHEBI:83421"/>
        <dbReference type="ChEBI" id="CHEBI:456216"/>
        <dbReference type="EC" id="2.7.11.22"/>
    </reaction>
</comment>
<sequence>MSSGRRADRNSRDDRSPSATPPRSRDSRVRDRRHQERDRTARGDRRRDGKLRKEKKRSRSRSRHRSRTPKRNKRRDKRRYSTESDAELMSSSLISEIAKQHGDVMKNSSAKKKKHRKKHVRDSSSSSSSSPDISSQKRGDGAMNGSSTSLNIPAPCMPPSFDPSSYSFFHHSIIQPVPPPPAAPYFGNCFIPPVPPPPNANPEALRVAQQFSATPTFGIVSAPPSVPPPRIVCGVQLSTITPPERLPSIAPEMVHADISASTSRTRVGIVDGLPLPNVHSMDQIKRRKPPAPVIINRKGSRRNQLAGAEWGMTVLGDYELLDQIGEGTYGQVYKATNRRTGEQVALKRVRLENEKEGFPITAVREIKILRQLNHKNIVRLIDIVTDDVSMHDLRNSRVNFYLVFEYVDHDLMGLLESKNLFNVDEVQICSLFKQLLEGLAYCHKAGFLHRDIKCSNILVNNKGELKVADLGLARFWHEDMERPYTNRVITLWYRPPELLLGEEHYGPAIDVWSVGCMLGELFTRKPLFCGNNESAQLELISKMCGSPTPDLWPEVVVLPLYGTLKPKKIYSRRLYDEFRCIMPEQALNLLDRMLTLDPKKRISAQAALAHPWIRELDNKFVPPIQLPQHQDCHEMWSKKQKKKLQQSSLPSISSTVSRPSSSVQSVGRYVPESQKHEVRQEVVRKVREYLENPYSSKKADELTKNFESLSEDIASVYVEALMEFIPLCRLAMPSIPPNLSCKERIAEFVKFYLKSEKPRQPSAAANDAYFHQQPPQRPFNGDGQHSRPFGFPPPPGSF</sequence>
<dbReference type="Gene3D" id="3.30.200.20">
    <property type="entry name" value="Phosphorylase Kinase, domain 1"/>
    <property type="match status" value="1"/>
</dbReference>
<protein>
    <recommendedName>
        <fullName evidence="11">Cyclin-dependent kinase 12</fullName>
        <ecNumber evidence="4">2.7.11.22</ecNumber>
        <ecNumber evidence="3">2.7.11.23</ecNumber>
    </recommendedName>
    <alternativeName>
        <fullName evidence="12">Cell division protein kinase 12</fullName>
    </alternativeName>
</protein>
<dbReference type="GO" id="GO:0008353">
    <property type="term" value="F:RNA polymerase II CTD heptapeptide repeat kinase activity"/>
    <property type="evidence" value="ECO:0007669"/>
    <property type="project" value="UniProtKB-EC"/>
</dbReference>
<dbReference type="PROSITE" id="PS00108">
    <property type="entry name" value="PROTEIN_KINASE_ST"/>
    <property type="match status" value="1"/>
</dbReference>
<evidence type="ECO:0000256" key="8">
    <source>
        <dbReference type="ARBA" id="ARBA00022777"/>
    </source>
</evidence>
<evidence type="ECO:0000256" key="3">
    <source>
        <dbReference type="ARBA" id="ARBA00012409"/>
    </source>
</evidence>
<dbReference type="InterPro" id="IPR017441">
    <property type="entry name" value="Protein_kinase_ATP_BS"/>
</dbReference>
<feature type="binding site" evidence="16">
    <location>
        <position position="347"/>
    </location>
    <ligand>
        <name>ATP</name>
        <dbReference type="ChEBI" id="CHEBI:30616"/>
    </ligand>
</feature>
<evidence type="ECO:0000256" key="7">
    <source>
        <dbReference type="ARBA" id="ARBA00022741"/>
    </source>
</evidence>
<evidence type="ECO:0000256" key="14">
    <source>
        <dbReference type="ARBA" id="ARBA00048367"/>
    </source>
</evidence>
<feature type="region of interest" description="Disordered" evidence="17">
    <location>
        <begin position="646"/>
        <end position="670"/>
    </location>
</feature>
<dbReference type="PROSITE" id="PS50011">
    <property type="entry name" value="PROTEIN_KINASE_DOM"/>
    <property type="match status" value="1"/>
</dbReference>
<evidence type="ECO:0000256" key="9">
    <source>
        <dbReference type="ARBA" id="ARBA00022840"/>
    </source>
</evidence>
<dbReference type="EC" id="2.7.11.23" evidence="3"/>
<feature type="compositionally biased region" description="Basic residues" evidence="17">
    <location>
        <begin position="48"/>
        <end position="78"/>
    </location>
</feature>
<dbReference type="InterPro" id="IPR011009">
    <property type="entry name" value="Kinase-like_dom_sf"/>
</dbReference>
<evidence type="ECO:0000256" key="15">
    <source>
        <dbReference type="ARBA" id="ARBA00049280"/>
    </source>
</evidence>
<dbReference type="PANTHER" id="PTHR24056:SF546">
    <property type="entry name" value="CYCLIN-DEPENDENT KINASE 12"/>
    <property type="match status" value="1"/>
</dbReference>
<gene>
    <name evidence="19" type="ORF">CAUJ_LOCUS3903</name>
</gene>
<dbReference type="EC" id="2.7.11.22" evidence="4"/>